<accession>A0A9D4KRZ9</accession>
<dbReference type="EMBL" id="JAIWYP010000003">
    <property type="protein sequence ID" value="KAH3844735.1"/>
    <property type="molecule type" value="Genomic_DNA"/>
</dbReference>
<dbReference type="AlphaFoldDB" id="A0A9D4KRZ9"/>
<name>A0A9D4KRZ9_DREPO</name>
<gene>
    <name evidence="1" type="ORF">DPMN_086997</name>
</gene>
<keyword evidence="2" id="KW-1185">Reference proteome</keyword>
<proteinExistence type="predicted"/>
<comment type="caution">
    <text evidence="1">The sequence shown here is derived from an EMBL/GenBank/DDBJ whole genome shotgun (WGS) entry which is preliminary data.</text>
</comment>
<organism evidence="1 2">
    <name type="scientific">Dreissena polymorpha</name>
    <name type="common">Zebra mussel</name>
    <name type="synonym">Mytilus polymorpha</name>
    <dbReference type="NCBI Taxonomy" id="45954"/>
    <lineage>
        <taxon>Eukaryota</taxon>
        <taxon>Metazoa</taxon>
        <taxon>Spiralia</taxon>
        <taxon>Lophotrochozoa</taxon>
        <taxon>Mollusca</taxon>
        <taxon>Bivalvia</taxon>
        <taxon>Autobranchia</taxon>
        <taxon>Heteroconchia</taxon>
        <taxon>Euheterodonta</taxon>
        <taxon>Imparidentia</taxon>
        <taxon>Neoheterodontei</taxon>
        <taxon>Myida</taxon>
        <taxon>Dreissenoidea</taxon>
        <taxon>Dreissenidae</taxon>
        <taxon>Dreissena</taxon>
    </lineage>
</organism>
<sequence length="76" mass="8775">MHLMHKVVCSNTILSHLQGARRDLCFQESQERLSQQTKATVLSRKVWELLMVLPTNPDVLVGFRSITHTQETVCRQ</sequence>
<reference evidence="1" key="2">
    <citation type="submission" date="2020-11" db="EMBL/GenBank/DDBJ databases">
        <authorList>
            <person name="McCartney M.A."/>
            <person name="Auch B."/>
            <person name="Kono T."/>
            <person name="Mallez S."/>
            <person name="Becker A."/>
            <person name="Gohl D.M."/>
            <person name="Silverstein K.A.T."/>
            <person name="Koren S."/>
            <person name="Bechman K.B."/>
            <person name="Herman A."/>
            <person name="Abrahante J.E."/>
            <person name="Garbe J."/>
        </authorList>
    </citation>
    <scope>NUCLEOTIDE SEQUENCE</scope>
    <source>
        <strain evidence="1">Duluth1</strain>
        <tissue evidence="1">Whole animal</tissue>
    </source>
</reference>
<evidence type="ECO:0000313" key="2">
    <source>
        <dbReference type="Proteomes" id="UP000828390"/>
    </source>
</evidence>
<evidence type="ECO:0000313" key="1">
    <source>
        <dbReference type="EMBL" id="KAH3844735.1"/>
    </source>
</evidence>
<dbReference type="Proteomes" id="UP000828390">
    <property type="component" value="Unassembled WGS sequence"/>
</dbReference>
<protein>
    <submittedName>
        <fullName evidence="1">Uncharacterized protein</fullName>
    </submittedName>
</protein>
<reference evidence="1" key="1">
    <citation type="journal article" date="2019" name="bioRxiv">
        <title>The Genome of the Zebra Mussel, Dreissena polymorpha: A Resource for Invasive Species Research.</title>
        <authorList>
            <person name="McCartney M.A."/>
            <person name="Auch B."/>
            <person name="Kono T."/>
            <person name="Mallez S."/>
            <person name="Zhang Y."/>
            <person name="Obille A."/>
            <person name="Becker A."/>
            <person name="Abrahante J.E."/>
            <person name="Garbe J."/>
            <person name="Badalamenti J.P."/>
            <person name="Herman A."/>
            <person name="Mangelson H."/>
            <person name="Liachko I."/>
            <person name="Sullivan S."/>
            <person name="Sone E.D."/>
            <person name="Koren S."/>
            <person name="Silverstein K.A.T."/>
            <person name="Beckman K.B."/>
            <person name="Gohl D.M."/>
        </authorList>
    </citation>
    <scope>NUCLEOTIDE SEQUENCE</scope>
    <source>
        <strain evidence="1">Duluth1</strain>
        <tissue evidence="1">Whole animal</tissue>
    </source>
</reference>